<dbReference type="EMBL" id="JAUSRO010000001">
    <property type="protein sequence ID" value="MDP9898090.1"/>
    <property type="molecule type" value="Genomic_DNA"/>
</dbReference>
<evidence type="ECO:0000256" key="2">
    <source>
        <dbReference type="ARBA" id="ARBA00004953"/>
    </source>
</evidence>
<feature type="transmembrane region" description="Helical" evidence="9">
    <location>
        <begin position="77"/>
        <end position="95"/>
    </location>
</feature>
<dbReference type="InterPro" id="IPR004485">
    <property type="entry name" value="Cobalamin_biosynth_CobD/CbiB"/>
</dbReference>
<evidence type="ECO:0000256" key="7">
    <source>
        <dbReference type="ARBA" id="ARBA00022989"/>
    </source>
</evidence>
<proteinExistence type="inferred from homology"/>
<comment type="similarity">
    <text evidence="3 9">Belongs to the CobD/CbiB family.</text>
</comment>
<evidence type="ECO:0000313" key="11">
    <source>
        <dbReference type="EMBL" id="MDP9898090.1"/>
    </source>
</evidence>
<dbReference type="PANTHER" id="PTHR34308">
    <property type="entry name" value="COBALAMIN BIOSYNTHESIS PROTEIN CBIB"/>
    <property type="match status" value="1"/>
</dbReference>
<keyword evidence="12" id="KW-1185">Reference proteome</keyword>
<evidence type="ECO:0000256" key="1">
    <source>
        <dbReference type="ARBA" id="ARBA00004651"/>
    </source>
</evidence>
<comment type="subcellular location">
    <subcellularLocation>
        <location evidence="1 9">Cell membrane</location>
        <topology evidence="1 9">Multi-pass membrane protein</topology>
    </subcellularLocation>
</comment>
<protein>
    <recommendedName>
        <fullName evidence="9">Cobalamin biosynthesis protein CobD</fullName>
    </recommendedName>
</protein>
<keyword evidence="5 9" id="KW-0169">Cobalamin biosynthesis</keyword>
<keyword evidence="6 9" id="KW-0812">Transmembrane</keyword>
<keyword evidence="7 9" id="KW-1133">Transmembrane helix</keyword>
<dbReference type="GO" id="GO:0043757">
    <property type="term" value="F:adenosylcobinamide-phosphate synthase activity"/>
    <property type="evidence" value="ECO:0007669"/>
    <property type="project" value="UniProtKB-EC"/>
</dbReference>
<dbReference type="NCBIfam" id="NF005792">
    <property type="entry name" value="PRK07630.1"/>
    <property type="match status" value="1"/>
</dbReference>
<keyword evidence="4 9" id="KW-1003">Cell membrane</keyword>
<organism evidence="11 12">
    <name type="scientific">Variovorax ginsengisoli</name>
    <dbReference type="NCBI Taxonomy" id="363844"/>
    <lineage>
        <taxon>Bacteria</taxon>
        <taxon>Pseudomonadati</taxon>
        <taxon>Pseudomonadota</taxon>
        <taxon>Betaproteobacteria</taxon>
        <taxon>Burkholderiales</taxon>
        <taxon>Comamonadaceae</taxon>
        <taxon>Variovorax</taxon>
    </lineage>
</organism>
<feature type="region of interest" description="Disordered" evidence="10">
    <location>
        <begin position="277"/>
        <end position="298"/>
    </location>
</feature>
<comment type="pathway">
    <text evidence="2 9">Cofactor biosynthesis; adenosylcobalamin biosynthesis.</text>
</comment>
<feature type="transmembrane region" description="Helical" evidence="9">
    <location>
        <begin position="153"/>
        <end position="173"/>
    </location>
</feature>
<evidence type="ECO:0000256" key="6">
    <source>
        <dbReference type="ARBA" id="ARBA00022692"/>
    </source>
</evidence>
<comment type="caution">
    <text evidence="11">The sequence shown here is derived from an EMBL/GenBank/DDBJ whole genome shotgun (WGS) entry which is preliminary data.</text>
</comment>
<sequence length="331" mass="35949">MSFFAILCALLIEQVRPLAQHNPVYAAVLAWTRWTSRNFDAGKPVHGWVAWSLAVFVPTLVALGVHWLLVLTLGLPFAVLWSIAVLYVTLGFRQFSHHFTGIRDALDDGDEPLARSLLAHWQHVDAADLPRSEIVRHVIEHSVIAAHRHVFGVLAWFSILAALGLGPAGAAFYRMGEFVSRYWVHKDGAAVQPSSVWVRQAAARAWSVIDWVPARITALGFAVVGSFEDAIDCWRNDARRFPNPNDGVILAATSGAVNVRLGGGTLRAMPVADALSPAQAGESGGETADSGSTPGRQPEVAHLRSVVGLVWRSVVMWMVLLALLTLARLLG</sequence>
<reference evidence="11 12" key="1">
    <citation type="submission" date="2023-07" db="EMBL/GenBank/DDBJ databases">
        <title>Sorghum-associated microbial communities from plants grown in Nebraska, USA.</title>
        <authorList>
            <person name="Schachtman D."/>
        </authorList>
    </citation>
    <scope>NUCLEOTIDE SEQUENCE [LARGE SCALE GENOMIC DNA]</scope>
    <source>
        <strain evidence="11 12">DS1607</strain>
    </source>
</reference>
<dbReference type="Proteomes" id="UP001226867">
    <property type="component" value="Unassembled WGS sequence"/>
</dbReference>
<keyword evidence="11" id="KW-0436">Ligase</keyword>
<evidence type="ECO:0000256" key="5">
    <source>
        <dbReference type="ARBA" id="ARBA00022573"/>
    </source>
</evidence>
<evidence type="ECO:0000256" key="8">
    <source>
        <dbReference type="ARBA" id="ARBA00023136"/>
    </source>
</evidence>
<feature type="transmembrane region" description="Helical" evidence="9">
    <location>
        <begin position="50"/>
        <end position="70"/>
    </location>
</feature>
<comment type="caution">
    <text evidence="9">Lacks conserved residue(s) required for the propagation of feature annotation.</text>
</comment>
<dbReference type="HAMAP" id="MF_00024">
    <property type="entry name" value="CobD_CbiB"/>
    <property type="match status" value="1"/>
</dbReference>
<dbReference type="PANTHER" id="PTHR34308:SF1">
    <property type="entry name" value="COBALAMIN BIOSYNTHESIS PROTEIN CBIB"/>
    <property type="match status" value="1"/>
</dbReference>
<comment type="function">
    <text evidence="9">Converts cobyric acid to cobinamide by the addition of aminopropanol on the F carboxylic group.</text>
</comment>
<evidence type="ECO:0000256" key="3">
    <source>
        <dbReference type="ARBA" id="ARBA00006263"/>
    </source>
</evidence>
<evidence type="ECO:0000256" key="4">
    <source>
        <dbReference type="ARBA" id="ARBA00022475"/>
    </source>
</evidence>
<keyword evidence="8 9" id="KW-0472">Membrane</keyword>
<feature type="transmembrane region" description="Helical" evidence="9">
    <location>
        <begin position="309"/>
        <end position="330"/>
    </location>
</feature>
<dbReference type="Pfam" id="PF03186">
    <property type="entry name" value="CobD_Cbib"/>
    <property type="match status" value="1"/>
</dbReference>
<evidence type="ECO:0000256" key="10">
    <source>
        <dbReference type="SAM" id="MobiDB-lite"/>
    </source>
</evidence>
<evidence type="ECO:0000256" key="9">
    <source>
        <dbReference type="HAMAP-Rule" id="MF_00024"/>
    </source>
</evidence>
<evidence type="ECO:0000313" key="12">
    <source>
        <dbReference type="Proteomes" id="UP001226867"/>
    </source>
</evidence>
<accession>A0ABT9S170</accession>
<name>A0ABT9S170_9BURK</name>
<dbReference type="RefSeq" id="WP_307687910.1">
    <property type="nucleotide sequence ID" value="NZ_JAUSRO010000001.1"/>
</dbReference>
<gene>
    <name evidence="9" type="primary">cobD</name>
    <name evidence="11" type="ORF">J2W36_000323</name>
</gene>